<gene>
    <name evidence="2" type="ORF">GCM10010201_26400</name>
</gene>
<evidence type="ECO:0000313" key="3">
    <source>
        <dbReference type="Proteomes" id="UP001499978"/>
    </source>
</evidence>
<dbReference type="PANTHER" id="PTHR37507">
    <property type="entry name" value="SPORULATION PROTEIN YDCC"/>
    <property type="match status" value="1"/>
</dbReference>
<evidence type="ECO:0000313" key="2">
    <source>
        <dbReference type="EMBL" id="GAA2526370.1"/>
    </source>
</evidence>
<reference evidence="3" key="1">
    <citation type="journal article" date="2019" name="Int. J. Syst. Evol. Microbiol.">
        <title>The Global Catalogue of Microorganisms (GCM) 10K type strain sequencing project: providing services to taxonomists for standard genome sequencing and annotation.</title>
        <authorList>
            <consortium name="The Broad Institute Genomics Platform"/>
            <consortium name="The Broad Institute Genome Sequencing Center for Infectious Disease"/>
            <person name="Wu L."/>
            <person name="Ma J."/>
        </authorList>
    </citation>
    <scope>NUCLEOTIDE SEQUENCE [LARGE SCALE GENOMIC DNA]</scope>
    <source>
        <strain evidence="3">JCM 3367</strain>
    </source>
</reference>
<organism evidence="2 3">
    <name type="scientific">Pilimelia columellifera subsp. columellifera</name>
    <dbReference type="NCBI Taxonomy" id="706583"/>
    <lineage>
        <taxon>Bacteria</taxon>
        <taxon>Bacillati</taxon>
        <taxon>Actinomycetota</taxon>
        <taxon>Actinomycetes</taxon>
        <taxon>Micromonosporales</taxon>
        <taxon>Micromonosporaceae</taxon>
        <taxon>Pilimelia</taxon>
    </lineage>
</organism>
<dbReference type="RefSeq" id="WP_344172802.1">
    <property type="nucleotide sequence ID" value="NZ_BAAARY010000012.1"/>
</dbReference>
<dbReference type="Gene3D" id="2.50.20.10">
    <property type="entry name" value="Lipoprotein localisation LolA/LolB/LppX"/>
    <property type="match status" value="1"/>
</dbReference>
<keyword evidence="3" id="KW-1185">Reference proteome</keyword>
<name>A0ABP6AXB7_9ACTN</name>
<protein>
    <submittedName>
        <fullName evidence="2">Outer membrane lipoprotein carrier protein LolA</fullName>
    </submittedName>
</protein>
<accession>A0ABP6AXB7</accession>
<comment type="caution">
    <text evidence="2">The sequence shown here is derived from an EMBL/GenBank/DDBJ whole genome shotgun (WGS) entry which is preliminary data.</text>
</comment>
<dbReference type="InterPro" id="IPR029046">
    <property type="entry name" value="LolA/LolB/LppX"/>
</dbReference>
<evidence type="ECO:0000256" key="1">
    <source>
        <dbReference type="SAM" id="MobiDB-lite"/>
    </source>
</evidence>
<dbReference type="SUPFAM" id="SSF89392">
    <property type="entry name" value="Prokaryotic lipoproteins and lipoprotein localization factors"/>
    <property type="match status" value="1"/>
</dbReference>
<sequence length="388" mass="39969">MSLFTKHHRLRWLAPAAAVTVVLGGSVLTESLAASAAALPERSPAQLLVDLQQARLDGLSGTVAHQADLGLPMVPGLGGQPAGADPASLLSLAAGSHTLRIWYAGPDAARLSVIGTLGQTDIIRSGRDLWTWDSRANKATHRTLPANTAQAGTAMETALPRSPQEAAELALRGVGPTTEVTVEPPVRVAGRSAYELVLRPRDGRSLVGQVRVAIDGEHHLPLRVQVFAAGAPKPALETAFTAVNFSRPEASQFRFTPPPGAEVTEDRAEPSTPPANAPSVPDRAAAGAVADAGKPTVVGEGWMSVLVLPVPAEELAAASESTPLSAAIAALPSVRGPWGSGRLLNGRLFSALLTDDGRLLVGAVNADTLTATAGQPAARITVRPGVPK</sequence>
<dbReference type="Proteomes" id="UP001499978">
    <property type="component" value="Unassembled WGS sequence"/>
</dbReference>
<dbReference type="EMBL" id="BAAARY010000012">
    <property type="protein sequence ID" value="GAA2526370.1"/>
    <property type="molecule type" value="Genomic_DNA"/>
</dbReference>
<dbReference type="PANTHER" id="PTHR37507:SF2">
    <property type="entry name" value="SPORULATION PROTEIN YDCC"/>
    <property type="match status" value="1"/>
</dbReference>
<keyword evidence="2" id="KW-0449">Lipoprotein</keyword>
<proteinExistence type="predicted"/>
<feature type="region of interest" description="Disordered" evidence="1">
    <location>
        <begin position="251"/>
        <end position="288"/>
    </location>
</feature>
<dbReference type="InterPro" id="IPR052944">
    <property type="entry name" value="Sporulation_related"/>
</dbReference>